<dbReference type="AlphaFoldDB" id="A0A9J6ZE82"/>
<dbReference type="Proteomes" id="UP001056756">
    <property type="component" value="Chromosome"/>
</dbReference>
<sequence length="172" mass="19829">MRKLLLFLLLAITVIVCILIFVPFGKADFVGYVYQVDKVNDQTIIIYEDNGAGMNVLIHQGATRRSIGSKVKVYYKDEGINAVFPHQAKVRLWSAKQNNEEKKAVQILFHYFSSQYERNFYPEILKTTSNEQEWTIVVNERNMETIENSDQTHTYIVNTIDQTVVISDANDS</sequence>
<dbReference type="EMBL" id="CP097899">
    <property type="protein sequence ID" value="URN94364.1"/>
    <property type="molecule type" value="Genomic_DNA"/>
</dbReference>
<dbReference type="KEGG" id="plig:NAG76_21500"/>
<reference evidence="1" key="1">
    <citation type="submission" date="2022-05" db="EMBL/GenBank/DDBJ databases">
        <title>Novel bacterial taxa in a minimal lignocellulolytic consortium and its capacity to transform plastics disclosed by genome-resolved metagenomics.</title>
        <authorList>
            <person name="Rodriguez C.A.D."/>
            <person name="Diaz-Garcia L."/>
            <person name="Herrera K."/>
            <person name="Tarazona N.A."/>
            <person name="Sproer C."/>
            <person name="Overmann J."/>
            <person name="Jimenez D.J."/>
        </authorList>
    </citation>
    <scope>NUCLEOTIDE SEQUENCE</scope>
    <source>
        <strain evidence="1">MAG5</strain>
    </source>
</reference>
<protein>
    <submittedName>
        <fullName evidence="1">Uncharacterized protein</fullName>
    </submittedName>
</protein>
<proteinExistence type="predicted"/>
<evidence type="ECO:0000313" key="2">
    <source>
        <dbReference type="Proteomes" id="UP001056756"/>
    </source>
</evidence>
<name>A0A9J6ZE82_9BACL</name>
<gene>
    <name evidence="1" type="ORF">NAG76_21500</name>
</gene>
<organism evidence="1 2">
    <name type="scientific">Candidatus Pristimantibacillus lignocellulolyticus</name>
    <dbReference type="NCBI Taxonomy" id="2994561"/>
    <lineage>
        <taxon>Bacteria</taxon>
        <taxon>Bacillati</taxon>
        <taxon>Bacillota</taxon>
        <taxon>Bacilli</taxon>
        <taxon>Bacillales</taxon>
        <taxon>Paenibacillaceae</taxon>
        <taxon>Candidatus Pristimantibacillus</taxon>
    </lineage>
</organism>
<evidence type="ECO:0000313" key="1">
    <source>
        <dbReference type="EMBL" id="URN94364.1"/>
    </source>
</evidence>
<accession>A0A9J6ZE82</accession>